<keyword evidence="4" id="KW-1185">Reference proteome</keyword>
<dbReference type="FunFam" id="3.40.1170.60:FF:000002">
    <property type="entry name" value="Polymerase (DNA directed) kappa"/>
    <property type="match status" value="1"/>
</dbReference>
<reference evidence="4" key="1">
    <citation type="journal article" date="2018" name="Nat. Microbiol.">
        <title>Leveraging single-cell genomics to expand the fungal tree of life.</title>
        <authorList>
            <person name="Ahrendt S.R."/>
            <person name="Quandt C.A."/>
            <person name="Ciobanu D."/>
            <person name="Clum A."/>
            <person name="Salamov A."/>
            <person name="Andreopoulos B."/>
            <person name="Cheng J.F."/>
            <person name="Woyke T."/>
            <person name="Pelin A."/>
            <person name="Henrissat B."/>
            <person name="Reynolds N.K."/>
            <person name="Benny G.L."/>
            <person name="Smith M.E."/>
            <person name="James T.Y."/>
            <person name="Grigoriev I.V."/>
        </authorList>
    </citation>
    <scope>NUCLEOTIDE SEQUENCE [LARGE SCALE GENOMIC DNA]</scope>
</reference>
<dbReference type="Gene3D" id="3.30.70.270">
    <property type="match status" value="1"/>
</dbReference>
<dbReference type="InterPro" id="IPR022880">
    <property type="entry name" value="DNApol_IV"/>
</dbReference>
<dbReference type="PANTHER" id="PTHR11076:SF33">
    <property type="entry name" value="DNA POLYMERASE KAPPA"/>
    <property type="match status" value="1"/>
</dbReference>
<dbReference type="Gene3D" id="3.40.1170.60">
    <property type="match status" value="1"/>
</dbReference>
<protein>
    <recommendedName>
        <fullName evidence="1">DNA polymerase kappa</fullName>
    </recommendedName>
</protein>
<dbReference type="Proteomes" id="UP000267251">
    <property type="component" value="Unassembled WGS sequence"/>
</dbReference>
<proteinExistence type="predicted"/>
<dbReference type="Gene3D" id="1.10.150.810">
    <property type="match status" value="1"/>
</dbReference>
<dbReference type="InterPro" id="IPR043128">
    <property type="entry name" value="Rev_trsase/Diguanyl_cyclase"/>
</dbReference>
<dbReference type="PANTHER" id="PTHR11076">
    <property type="entry name" value="DNA REPAIR POLYMERASE UMUC / TRANSFERASE FAMILY MEMBER"/>
    <property type="match status" value="1"/>
</dbReference>
<dbReference type="GO" id="GO:0003887">
    <property type="term" value="F:DNA-directed DNA polymerase activity"/>
    <property type="evidence" value="ECO:0007669"/>
    <property type="project" value="InterPro"/>
</dbReference>
<dbReference type="OrthoDB" id="1747274at2759"/>
<dbReference type="GO" id="GO:0005634">
    <property type="term" value="C:nucleus"/>
    <property type="evidence" value="ECO:0007669"/>
    <property type="project" value="TreeGrafter"/>
</dbReference>
<feature type="domain" description="UmuC" evidence="2">
    <location>
        <begin position="94"/>
        <end position="275"/>
    </location>
</feature>
<dbReference type="Pfam" id="PF00817">
    <property type="entry name" value="IMS"/>
    <property type="match status" value="1"/>
</dbReference>
<accession>A0A4P9Y7U8</accession>
<dbReference type="FunFam" id="1.10.150.810:FF:000003">
    <property type="entry name" value="DNA polymerase kappa subunit"/>
    <property type="match status" value="1"/>
</dbReference>
<dbReference type="CDD" id="cd03586">
    <property type="entry name" value="PolY_Pol_IV_kappa"/>
    <property type="match status" value="1"/>
</dbReference>
<dbReference type="InterPro" id="IPR001126">
    <property type="entry name" value="UmuC"/>
</dbReference>
<feature type="non-terminal residue" evidence="3">
    <location>
        <position position="1"/>
    </location>
</feature>
<gene>
    <name evidence="3" type="ORF">BJ684DRAFT_7950</name>
</gene>
<evidence type="ECO:0000313" key="3">
    <source>
        <dbReference type="EMBL" id="RKP14834.1"/>
    </source>
</evidence>
<dbReference type="AlphaFoldDB" id="A0A4P9Y7U8"/>
<organism evidence="3 4">
    <name type="scientific">Piptocephalis cylindrospora</name>
    <dbReference type="NCBI Taxonomy" id="1907219"/>
    <lineage>
        <taxon>Eukaryota</taxon>
        <taxon>Fungi</taxon>
        <taxon>Fungi incertae sedis</taxon>
        <taxon>Zoopagomycota</taxon>
        <taxon>Zoopagomycotina</taxon>
        <taxon>Zoopagomycetes</taxon>
        <taxon>Zoopagales</taxon>
        <taxon>Piptocephalidaceae</taxon>
        <taxon>Piptocephalis</taxon>
    </lineage>
</organism>
<name>A0A4P9Y7U8_9FUNG</name>
<dbReference type="GO" id="GO:0006281">
    <property type="term" value="P:DNA repair"/>
    <property type="evidence" value="ECO:0007669"/>
    <property type="project" value="InterPro"/>
</dbReference>
<evidence type="ECO:0000259" key="2">
    <source>
        <dbReference type="PROSITE" id="PS50173"/>
    </source>
</evidence>
<dbReference type="Gene3D" id="1.10.150.20">
    <property type="entry name" value="5' to 3' exonuclease, C-terminal subdomain"/>
    <property type="match status" value="1"/>
</dbReference>
<sequence>PSSSLLSRVAGPSTGKAGLVETDKERISRLVYEVSKGSAFFENEVKKDQAAKAKIDEMRKQHERYKLQDSSLAEREIDSYWKELEMTRDLSRTIVHVDMDAFFASVEELLNPSLKDVPMAVGSMAMISTANYHARKFGVRSAMPGYIAKKLCPQLVFAQEHHTQYRDYANKVREVFKLFDPYFISIGLDEAYLDLTDYLEEEEHVNISPDEAVERLRAMIQRQERASAGIASVTWIAKVCSDINKPNGQYRLLPEKEKIIEFCRNLPIRKANGIGRVMEQTLLSIGVTTFGDVAIHRAALRHLLSKKTFNYLSLLYLGLGSTAVSR</sequence>
<dbReference type="PROSITE" id="PS50173">
    <property type="entry name" value="UMUC"/>
    <property type="match status" value="1"/>
</dbReference>
<dbReference type="GO" id="GO:0042276">
    <property type="term" value="P:error-prone translesion synthesis"/>
    <property type="evidence" value="ECO:0007669"/>
    <property type="project" value="TreeGrafter"/>
</dbReference>
<dbReference type="InterPro" id="IPR043502">
    <property type="entry name" value="DNA/RNA_pol_sf"/>
</dbReference>
<dbReference type="InterPro" id="IPR050116">
    <property type="entry name" value="DNA_polymerase-Y"/>
</dbReference>
<dbReference type="EMBL" id="KZ987785">
    <property type="protein sequence ID" value="RKP14834.1"/>
    <property type="molecule type" value="Genomic_DNA"/>
</dbReference>
<evidence type="ECO:0000256" key="1">
    <source>
        <dbReference type="ARBA" id="ARBA00016178"/>
    </source>
</evidence>
<dbReference type="SUPFAM" id="SSF56672">
    <property type="entry name" value="DNA/RNA polymerases"/>
    <property type="match status" value="1"/>
</dbReference>
<evidence type="ECO:0000313" key="4">
    <source>
        <dbReference type="Proteomes" id="UP000267251"/>
    </source>
</evidence>